<protein>
    <submittedName>
        <fullName evidence="2">Uncharacterized protein</fullName>
    </submittedName>
</protein>
<reference evidence="2 3" key="1">
    <citation type="submission" date="2020-07" db="EMBL/GenBank/DDBJ databases">
        <title>Comparative genomics of pyrophilous fungi reveals a link between fire events and developmental genes.</title>
        <authorList>
            <consortium name="DOE Joint Genome Institute"/>
            <person name="Steindorff A.S."/>
            <person name="Carver A."/>
            <person name="Calhoun S."/>
            <person name="Stillman K."/>
            <person name="Liu H."/>
            <person name="Lipzen A."/>
            <person name="Pangilinan J."/>
            <person name="Labutti K."/>
            <person name="Bruns T.D."/>
            <person name="Grigoriev I.V."/>
        </authorList>
    </citation>
    <scope>NUCLEOTIDE SEQUENCE [LARGE SCALE GENOMIC DNA]</scope>
    <source>
        <strain evidence="2 3">CBS 144469</strain>
    </source>
</reference>
<evidence type="ECO:0000313" key="3">
    <source>
        <dbReference type="Proteomes" id="UP000521943"/>
    </source>
</evidence>
<keyword evidence="1" id="KW-0812">Transmembrane</keyword>
<dbReference type="EMBL" id="JACGCI010000060">
    <property type="protein sequence ID" value="KAF6749917.1"/>
    <property type="molecule type" value="Genomic_DNA"/>
</dbReference>
<comment type="caution">
    <text evidence="2">The sequence shown here is derived from an EMBL/GenBank/DDBJ whole genome shotgun (WGS) entry which is preliminary data.</text>
</comment>
<keyword evidence="3" id="KW-1185">Reference proteome</keyword>
<dbReference type="OrthoDB" id="2853572at2759"/>
<accession>A0A8H6HP60</accession>
<dbReference type="AlphaFoldDB" id="A0A8H6HP60"/>
<evidence type="ECO:0000256" key="1">
    <source>
        <dbReference type="SAM" id="Phobius"/>
    </source>
</evidence>
<feature type="transmembrane region" description="Helical" evidence="1">
    <location>
        <begin position="17"/>
        <end position="36"/>
    </location>
</feature>
<feature type="transmembrane region" description="Helical" evidence="1">
    <location>
        <begin position="130"/>
        <end position="155"/>
    </location>
</feature>
<feature type="transmembrane region" description="Helical" evidence="1">
    <location>
        <begin position="95"/>
        <end position="118"/>
    </location>
</feature>
<feature type="transmembrane region" description="Helical" evidence="1">
    <location>
        <begin position="42"/>
        <end position="63"/>
    </location>
</feature>
<gene>
    <name evidence="2" type="ORF">DFP72DRAFT_532905</name>
</gene>
<sequence length="162" mass="17649">MAPAAPASLREQQIERLLWTSLGLTVTIFILSMLSLGRRSLFLSLIGAVITLIFDIALLALLAKERRLQTMCYIDTTSTPTSNLKSLTCALRKPAIVIPFFLAVVWLAACGVLCWSTAFALEIASESRKAWMAVPIIELILCATHAGVLGVYGVLCVKERIV</sequence>
<keyword evidence="1" id="KW-1133">Transmembrane helix</keyword>
<keyword evidence="1" id="KW-0472">Membrane</keyword>
<name>A0A8H6HP60_9AGAR</name>
<dbReference type="Proteomes" id="UP000521943">
    <property type="component" value="Unassembled WGS sequence"/>
</dbReference>
<proteinExistence type="predicted"/>
<evidence type="ECO:0000313" key="2">
    <source>
        <dbReference type="EMBL" id="KAF6749917.1"/>
    </source>
</evidence>
<organism evidence="2 3">
    <name type="scientific">Ephemerocybe angulata</name>
    <dbReference type="NCBI Taxonomy" id="980116"/>
    <lineage>
        <taxon>Eukaryota</taxon>
        <taxon>Fungi</taxon>
        <taxon>Dikarya</taxon>
        <taxon>Basidiomycota</taxon>
        <taxon>Agaricomycotina</taxon>
        <taxon>Agaricomycetes</taxon>
        <taxon>Agaricomycetidae</taxon>
        <taxon>Agaricales</taxon>
        <taxon>Agaricineae</taxon>
        <taxon>Psathyrellaceae</taxon>
        <taxon>Ephemerocybe</taxon>
    </lineage>
</organism>